<reference evidence="2" key="1">
    <citation type="submission" date="2020-06" db="EMBL/GenBank/DDBJ databases">
        <authorList>
            <consortium name="Plant Systems Biology data submission"/>
        </authorList>
    </citation>
    <scope>NUCLEOTIDE SEQUENCE</scope>
    <source>
        <strain evidence="2">D6</strain>
    </source>
</reference>
<evidence type="ECO:0000313" key="3">
    <source>
        <dbReference type="Proteomes" id="UP001153069"/>
    </source>
</evidence>
<dbReference type="AlphaFoldDB" id="A0A9N8EH17"/>
<dbReference type="EMBL" id="CAICTM010001150">
    <property type="protein sequence ID" value="CAB9520982.1"/>
    <property type="molecule type" value="Genomic_DNA"/>
</dbReference>
<accession>A0A9N8EH17</accession>
<feature type="region of interest" description="Disordered" evidence="1">
    <location>
        <begin position="56"/>
        <end position="77"/>
    </location>
</feature>
<organism evidence="2 3">
    <name type="scientific">Seminavis robusta</name>
    <dbReference type="NCBI Taxonomy" id="568900"/>
    <lineage>
        <taxon>Eukaryota</taxon>
        <taxon>Sar</taxon>
        <taxon>Stramenopiles</taxon>
        <taxon>Ochrophyta</taxon>
        <taxon>Bacillariophyta</taxon>
        <taxon>Bacillariophyceae</taxon>
        <taxon>Bacillariophycidae</taxon>
        <taxon>Naviculales</taxon>
        <taxon>Naviculaceae</taxon>
        <taxon>Seminavis</taxon>
    </lineage>
</organism>
<proteinExistence type="predicted"/>
<protein>
    <submittedName>
        <fullName evidence="2">Uncharacterized protein</fullName>
    </submittedName>
</protein>
<evidence type="ECO:0000256" key="1">
    <source>
        <dbReference type="SAM" id="MobiDB-lite"/>
    </source>
</evidence>
<feature type="region of interest" description="Disordered" evidence="1">
    <location>
        <begin position="1"/>
        <end position="37"/>
    </location>
</feature>
<dbReference type="Proteomes" id="UP001153069">
    <property type="component" value="Unassembled WGS sequence"/>
</dbReference>
<gene>
    <name evidence="2" type="ORF">SEMRO_1152_G246860.1</name>
</gene>
<evidence type="ECO:0000313" key="2">
    <source>
        <dbReference type="EMBL" id="CAB9520982.1"/>
    </source>
</evidence>
<feature type="compositionally biased region" description="Low complexity" evidence="1">
    <location>
        <begin position="59"/>
        <end position="70"/>
    </location>
</feature>
<name>A0A9N8EH17_9STRA</name>
<feature type="compositionally biased region" description="Low complexity" evidence="1">
    <location>
        <begin position="1"/>
        <end position="20"/>
    </location>
</feature>
<keyword evidence="3" id="KW-1185">Reference proteome</keyword>
<comment type="caution">
    <text evidence="2">The sequence shown here is derived from an EMBL/GenBank/DDBJ whole genome shotgun (WGS) entry which is preliminary data.</text>
</comment>
<sequence>MSQQQQQQQSNLWQQWAASAPEKRSTSSLLDDDEDEQVESVMQHMQLPGMAPRADECAFLPPFSSSPSSLQRSDTLRSVESGALPMVALRRCNHS</sequence>